<evidence type="ECO:0000256" key="4">
    <source>
        <dbReference type="ARBA" id="ARBA00022490"/>
    </source>
</evidence>
<dbReference type="EMBL" id="MEYS01000002">
    <property type="protein sequence ID" value="OGD33969.1"/>
    <property type="molecule type" value="Genomic_DNA"/>
</dbReference>
<dbReference type="AlphaFoldDB" id="A0A1F5BTM9"/>
<evidence type="ECO:0000256" key="5">
    <source>
        <dbReference type="ARBA" id="ARBA00022598"/>
    </source>
</evidence>
<accession>A0A1F5BTM9</accession>
<dbReference type="EC" id="6.3.2.8" evidence="3 14"/>
<keyword evidence="12 14" id="KW-0961">Cell wall biogenesis/degradation</keyword>
<keyword evidence="4 14" id="KW-0963">Cytoplasm</keyword>
<evidence type="ECO:0000256" key="11">
    <source>
        <dbReference type="ARBA" id="ARBA00023306"/>
    </source>
</evidence>
<keyword evidence="7 14" id="KW-0547">Nucleotide-binding</keyword>
<dbReference type="UniPathway" id="UPA00219"/>
<dbReference type="GO" id="GO:0005737">
    <property type="term" value="C:cytoplasm"/>
    <property type="evidence" value="ECO:0007669"/>
    <property type="project" value="UniProtKB-SubCell"/>
</dbReference>
<dbReference type="Pfam" id="PF02875">
    <property type="entry name" value="Mur_ligase_C"/>
    <property type="match status" value="1"/>
</dbReference>
<dbReference type="InterPro" id="IPR013221">
    <property type="entry name" value="Mur_ligase_cen"/>
</dbReference>
<evidence type="ECO:0000256" key="10">
    <source>
        <dbReference type="ARBA" id="ARBA00022984"/>
    </source>
</evidence>
<dbReference type="Pfam" id="PF08245">
    <property type="entry name" value="Mur_ligase_M"/>
    <property type="match status" value="1"/>
</dbReference>
<dbReference type="PANTHER" id="PTHR43445">
    <property type="entry name" value="UDP-N-ACETYLMURAMATE--L-ALANINE LIGASE-RELATED"/>
    <property type="match status" value="1"/>
</dbReference>
<dbReference type="GO" id="GO:0071555">
    <property type="term" value="P:cell wall organization"/>
    <property type="evidence" value="ECO:0007669"/>
    <property type="project" value="UniProtKB-KW"/>
</dbReference>
<dbReference type="PANTHER" id="PTHR43445:SF3">
    <property type="entry name" value="UDP-N-ACETYLMURAMATE--L-ALANINE LIGASE"/>
    <property type="match status" value="1"/>
</dbReference>
<dbReference type="InterPro" id="IPR004101">
    <property type="entry name" value="Mur_ligase_C"/>
</dbReference>
<evidence type="ECO:0000256" key="12">
    <source>
        <dbReference type="ARBA" id="ARBA00023316"/>
    </source>
</evidence>
<sequence>MPLQVSPTTSGHALETARLRLDTMTTMKKQSIWDYKNIHMTGVKGVGMTALAQVLLANGFAVDGSDVSETFMTDAVLKELGIAATAFDAKHVRGKDAVIRSNAYASTNPEVAAAEQAGMPLFSYPEVVAELFNAHYGVAIAGSHGKTTTTAMLAHILKYARKNVTAIVGSRVENWHCGALAGDLSKQDALFVLEADEYKEAFLYYRPKAAIITNIDYDHPDYFATPKEYAAAFGKFIKPLPSDGFLVVNADDAALCDAARLAACRVIFVSGNAVQSFNLRTGGDHNVMNANMAYQAALALGVSREVAADAFADFQGTARRMELVGENNGALIYDDYAHHPSEIKATLAALKQKYPAKRIIAVFQPHTYSRTKALFVDFAGAFADADSVILTDIYASAREQKDDSVNMAEMVRAINHKGKDAILIKNKENIASYIERTIDANALVVALGAGDIGRVLASLARR</sequence>
<dbReference type="InterPro" id="IPR005758">
    <property type="entry name" value="UDP-N-AcMur_Ala_ligase_MurC"/>
</dbReference>
<evidence type="ECO:0000259" key="15">
    <source>
        <dbReference type="Pfam" id="PF01225"/>
    </source>
</evidence>
<dbReference type="InterPro" id="IPR036565">
    <property type="entry name" value="Mur-like_cat_sf"/>
</dbReference>
<feature type="domain" description="Mur ligase C-terminal" evidence="16">
    <location>
        <begin position="319"/>
        <end position="450"/>
    </location>
</feature>
<keyword evidence="5 14" id="KW-0436">Ligase</keyword>
<evidence type="ECO:0000256" key="3">
    <source>
        <dbReference type="ARBA" id="ARBA00012211"/>
    </source>
</evidence>
<comment type="similarity">
    <text evidence="14">Belongs to the MurCDEF family.</text>
</comment>
<keyword evidence="8 14" id="KW-0067">ATP-binding</keyword>
<dbReference type="SUPFAM" id="SSF51984">
    <property type="entry name" value="MurCD N-terminal domain"/>
    <property type="match status" value="1"/>
</dbReference>
<dbReference type="Gene3D" id="3.40.1190.10">
    <property type="entry name" value="Mur-like, catalytic domain"/>
    <property type="match status" value="1"/>
</dbReference>
<dbReference type="GO" id="GO:0009252">
    <property type="term" value="P:peptidoglycan biosynthetic process"/>
    <property type="evidence" value="ECO:0007669"/>
    <property type="project" value="UniProtKB-UniRule"/>
</dbReference>
<protein>
    <recommendedName>
        <fullName evidence="3 14">UDP-N-acetylmuramate--L-alanine ligase</fullName>
        <ecNumber evidence="3 14">6.3.2.8</ecNumber>
    </recommendedName>
    <alternativeName>
        <fullName evidence="14">UDP-N-acetylmuramoyl-L-alanine synthetase</fullName>
    </alternativeName>
</protein>
<keyword evidence="10 14" id="KW-0573">Peptidoglycan synthesis</keyword>
<keyword evidence="11 14" id="KW-0131">Cell cycle</keyword>
<comment type="subcellular location">
    <subcellularLocation>
        <location evidence="1 14">Cytoplasm</location>
    </subcellularLocation>
</comment>
<evidence type="ECO:0000256" key="9">
    <source>
        <dbReference type="ARBA" id="ARBA00022960"/>
    </source>
</evidence>
<evidence type="ECO:0000259" key="17">
    <source>
        <dbReference type="Pfam" id="PF08245"/>
    </source>
</evidence>
<comment type="catalytic activity">
    <reaction evidence="13 14">
        <text>UDP-N-acetyl-alpha-D-muramate + L-alanine + ATP = UDP-N-acetyl-alpha-D-muramoyl-L-alanine + ADP + phosphate + H(+)</text>
        <dbReference type="Rhea" id="RHEA:23372"/>
        <dbReference type="ChEBI" id="CHEBI:15378"/>
        <dbReference type="ChEBI" id="CHEBI:30616"/>
        <dbReference type="ChEBI" id="CHEBI:43474"/>
        <dbReference type="ChEBI" id="CHEBI:57972"/>
        <dbReference type="ChEBI" id="CHEBI:70757"/>
        <dbReference type="ChEBI" id="CHEBI:83898"/>
        <dbReference type="ChEBI" id="CHEBI:456216"/>
        <dbReference type="EC" id="6.3.2.8"/>
    </reaction>
</comment>
<evidence type="ECO:0000256" key="14">
    <source>
        <dbReference type="HAMAP-Rule" id="MF_00046"/>
    </source>
</evidence>
<feature type="binding site" evidence="14">
    <location>
        <begin position="142"/>
        <end position="148"/>
    </location>
    <ligand>
        <name>ATP</name>
        <dbReference type="ChEBI" id="CHEBI:30616"/>
    </ligand>
</feature>
<dbReference type="GO" id="GO:0008763">
    <property type="term" value="F:UDP-N-acetylmuramate-L-alanine ligase activity"/>
    <property type="evidence" value="ECO:0007669"/>
    <property type="project" value="UniProtKB-UniRule"/>
</dbReference>
<dbReference type="Gene3D" id="3.40.50.720">
    <property type="entry name" value="NAD(P)-binding Rossmann-like Domain"/>
    <property type="match status" value="1"/>
</dbReference>
<evidence type="ECO:0000256" key="1">
    <source>
        <dbReference type="ARBA" id="ARBA00004496"/>
    </source>
</evidence>
<gene>
    <name evidence="14" type="primary">murC</name>
    <name evidence="18" type="ORF">A2988_00585</name>
</gene>
<dbReference type="HAMAP" id="MF_00046">
    <property type="entry name" value="MurC"/>
    <property type="match status" value="1"/>
</dbReference>
<evidence type="ECO:0000256" key="8">
    <source>
        <dbReference type="ARBA" id="ARBA00022840"/>
    </source>
</evidence>
<dbReference type="GO" id="GO:0051301">
    <property type="term" value="P:cell division"/>
    <property type="evidence" value="ECO:0007669"/>
    <property type="project" value="UniProtKB-KW"/>
</dbReference>
<evidence type="ECO:0000256" key="7">
    <source>
        <dbReference type="ARBA" id="ARBA00022741"/>
    </source>
</evidence>
<comment type="function">
    <text evidence="14">Cell wall formation.</text>
</comment>
<evidence type="ECO:0000259" key="16">
    <source>
        <dbReference type="Pfam" id="PF02875"/>
    </source>
</evidence>
<evidence type="ECO:0000256" key="6">
    <source>
        <dbReference type="ARBA" id="ARBA00022618"/>
    </source>
</evidence>
<dbReference type="SUPFAM" id="SSF53244">
    <property type="entry name" value="MurD-like peptide ligases, peptide-binding domain"/>
    <property type="match status" value="1"/>
</dbReference>
<dbReference type="GO" id="GO:0008360">
    <property type="term" value="P:regulation of cell shape"/>
    <property type="evidence" value="ECO:0007669"/>
    <property type="project" value="UniProtKB-KW"/>
</dbReference>
<evidence type="ECO:0000313" key="19">
    <source>
        <dbReference type="Proteomes" id="UP000176650"/>
    </source>
</evidence>
<dbReference type="Pfam" id="PF01225">
    <property type="entry name" value="Mur_ligase"/>
    <property type="match status" value="1"/>
</dbReference>
<dbReference type="Gene3D" id="3.90.190.20">
    <property type="entry name" value="Mur ligase, C-terminal domain"/>
    <property type="match status" value="1"/>
</dbReference>
<feature type="domain" description="Mur ligase N-terminal catalytic" evidence="15">
    <location>
        <begin position="37"/>
        <end position="136"/>
    </location>
</feature>
<evidence type="ECO:0000256" key="2">
    <source>
        <dbReference type="ARBA" id="ARBA00004752"/>
    </source>
</evidence>
<comment type="pathway">
    <text evidence="2 14">Cell wall biogenesis; peptidoglycan biosynthesis.</text>
</comment>
<keyword evidence="6 14" id="KW-0132">Cell division</keyword>
<keyword evidence="9 14" id="KW-0133">Cell shape</keyword>
<comment type="caution">
    <text evidence="18">The sequence shown here is derived from an EMBL/GenBank/DDBJ whole genome shotgun (WGS) entry which is preliminary data.</text>
</comment>
<dbReference type="STRING" id="1797298.A2988_00585"/>
<dbReference type="InterPro" id="IPR000713">
    <property type="entry name" value="Mur_ligase_N"/>
</dbReference>
<organism evidence="18 19">
    <name type="scientific">Candidatus Azambacteria bacterium RIFCSPLOWO2_01_FULL_46_25</name>
    <dbReference type="NCBI Taxonomy" id="1797298"/>
    <lineage>
        <taxon>Bacteria</taxon>
        <taxon>Candidatus Azamiibacteriota</taxon>
    </lineage>
</organism>
<dbReference type="SUPFAM" id="SSF53623">
    <property type="entry name" value="MurD-like peptide ligases, catalytic domain"/>
    <property type="match status" value="1"/>
</dbReference>
<dbReference type="GO" id="GO:0005524">
    <property type="term" value="F:ATP binding"/>
    <property type="evidence" value="ECO:0007669"/>
    <property type="project" value="UniProtKB-UniRule"/>
</dbReference>
<evidence type="ECO:0000256" key="13">
    <source>
        <dbReference type="ARBA" id="ARBA00047833"/>
    </source>
</evidence>
<dbReference type="InterPro" id="IPR036615">
    <property type="entry name" value="Mur_ligase_C_dom_sf"/>
</dbReference>
<name>A0A1F5BTM9_9BACT</name>
<proteinExistence type="inferred from homology"/>
<dbReference type="InterPro" id="IPR050061">
    <property type="entry name" value="MurCDEF_pg_biosynth"/>
</dbReference>
<evidence type="ECO:0000313" key="18">
    <source>
        <dbReference type="EMBL" id="OGD33969.1"/>
    </source>
</evidence>
<dbReference type="Proteomes" id="UP000176650">
    <property type="component" value="Unassembled WGS sequence"/>
</dbReference>
<feature type="domain" description="Mur ligase central" evidence="17">
    <location>
        <begin position="140"/>
        <end position="273"/>
    </location>
</feature>
<reference evidence="18 19" key="1">
    <citation type="journal article" date="2016" name="Nat. Commun.">
        <title>Thousands of microbial genomes shed light on interconnected biogeochemical processes in an aquifer system.</title>
        <authorList>
            <person name="Anantharaman K."/>
            <person name="Brown C.T."/>
            <person name="Hug L.A."/>
            <person name="Sharon I."/>
            <person name="Castelle C.J."/>
            <person name="Probst A.J."/>
            <person name="Thomas B.C."/>
            <person name="Singh A."/>
            <person name="Wilkins M.J."/>
            <person name="Karaoz U."/>
            <person name="Brodie E.L."/>
            <person name="Williams K.H."/>
            <person name="Hubbard S.S."/>
            <person name="Banfield J.F."/>
        </authorList>
    </citation>
    <scope>NUCLEOTIDE SEQUENCE [LARGE SCALE GENOMIC DNA]</scope>
</reference>